<comment type="caution">
    <text evidence="1">The sequence shown here is derived from an EMBL/GenBank/DDBJ whole genome shotgun (WGS) entry which is preliminary data.</text>
</comment>
<gene>
    <name evidence="1" type="ORF">GNZ12_24240</name>
</gene>
<sequence length="135" mass="14699">MSEVKIGVNANADGVAKAIDTITRSMNRMGSEVAKVSHLKFEPVDVKLMARDLALVNRQFSEALKLSAQLRNAIKATGQEGKQLSQIDFSKLSTNPQVAERMRTRAFLHSVRGSALDPTLANEVDDRGNIVPPTP</sequence>
<reference evidence="1 2" key="1">
    <citation type="submission" date="2019-11" db="EMBL/GenBank/DDBJ databases">
        <title>Metabolism of dissolved organic matter in forest soils.</title>
        <authorList>
            <person name="Cyle K.T."/>
            <person name="Wilhelm R.C."/>
            <person name="Martinez C.E."/>
        </authorList>
    </citation>
    <scope>NUCLEOTIDE SEQUENCE [LARGE SCALE GENOMIC DNA]</scope>
    <source>
        <strain evidence="1 2">1N</strain>
    </source>
</reference>
<dbReference type="EMBL" id="WOEY01000092">
    <property type="protein sequence ID" value="NPT44364.1"/>
    <property type="molecule type" value="Genomic_DNA"/>
</dbReference>
<organism evidence="1 2">
    <name type="scientific">Paraburkholderia solitsugae</name>
    <dbReference type="NCBI Taxonomy" id="2675748"/>
    <lineage>
        <taxon>Bacteria</taxon>
        <taxon>Pseudomonadati</taxon>
        <taxon>Pseudomonadota</taxon>
        <taxon>Betaproteobacteria</taxon>
        <taxon>Burkholderiales</taxon>
        <taxon>Burkholderiaceae</taxon>
        <taxon>Paraburkholderia</taxon>
    </lineage>
</organism>
<name>A0ABX2BU17_9BURK</name>
<evidence type="ECO:0000313" key="1">
    <source>
        <dbReference type="EMBL" id="NPT44364.1"/>
    </source>
</evidence>
<feature type="non-terminal residue" evidence="1">
    <location>
        <position position="135"/>
    </location>
</feature>
<protein>
    <submittedName>
        <fullName evidence="1">Uncharacterized protein</fullName>
    </submittedName>
</protein>
<keyword evidence="2" id="KW-1185">Reference proteome</keyword>
<dbReference type="Proteomes" id="UP000652198">
    <property type="component" value="Unassembled WGS sequence"/>
</dbReference>
<evidence type="ECO:0000313" key="2">
    <source>
        <dbReference type="Proteomes" id="UP000652198"/>
    </source>
</evidence>
<dbReference type="RefSeq" id="WP_172314421.1">
    <property type="nucleotide sequence ID" value="NZ_WOEY01000092.1"/>
</dbReference>
<accession>A0ABX2BU17</accession>
<proteinExistence type="predicted"/>